<evidence type="ECO:0000313" key="1">
    <source>
        <dbReference type="EMBL" id="GAH40355.1"/>
    </source>
</evidence>
<protein>
    <submittedName>
        <fullName evidence="1">Uncharacterized protein</fullName>
    </submittedName>
</protein>
<comment type="caution">
    <text evidence="1">The sequence shown here is derived from an EMBL/GenBank/DDBJ whole genome shotgun (WGS) entry which is preliminary data.</text>
</comment>
<organism evidence="1">
    <name type="scientific">marine sediment metagenome</name>
    <dbReference type="NCBI Taxonomy" id="412755"/>
    <lineage>
        <taxon>unclassified sequences</taxon>
        <taxon>metagenomes</taxon>
        <taxon>ecological metagenomes</taxon>
    </lineage>
</organism>
<proteinExistence type="predicted"/>
<gene>
    <name evidence="1" type="ORF">S03H2_11181</name>
</gene>
<feature type="non-terminal residue" evidence="1">
    <location>
        <position position="160"/>
    </location>
</feature>
<accession>X1G672</accession>
<name>X1G672_9ZZZZ</name>
<sequence length="160" mass="17869">MYAAAKNPFERNFRDIPLLRFLIHSESLASEVLLPDKEAYRLVRLNSFKEIKVVPLPIANSKISDFYLSNGLILTEYSRHGESVNIKGSDGSIHGVTVKAPDNIWDNIAPDSPVTLADIFASNSYDYLVVRADDPILQKTNRISANIVTPEQALDITRVL</sequence>
<reference evidence="1" key="1">
    <citation type="journal article" date="2014" name="Front. Microbiol.">
        <title>High frequency of phylogenetically diverse reductive dehalogenase-homologous genes in deep subseafloor sedimentary metagenomes.</title>
        <authorList>
            <person name="Kawai M."/>
            <person name="Futagami T."/>
            <person name="Toyoda A."/>
            <person name="Takaki Y."/>
            <person name="Nishi S."/>
            <person name="Hori S."/>
            <person name="Arai W."/>
            <person name="Tsubouchi T."/>
            <person name="Morono Y."/>
            <person name="Uchiyama I."/>
            <person name="Ito T."/>
            <person name="Fujiyama A."/>
            <person name="Inagaki F."/>
            <person name="Takami H."/>
        </authorList>
    </citation>
    <scope>NUCLEOTIDE SEQUENCE</scope>
    <source>
        <strain evidence="1">Expedition CK06-06</strain>
    </source>
</reference>
<dbReference type="AlphaFoldDB" id="X1G672"/>
<dbReference type="EMBL" id="BARU01005715">
    <property type="protein sequence ID" value="GAH40355.1"/>
    <property type="molecule type" value="Genomic_DNA"/>
</dbReference>